<accession>A0A8C4TNT1</accession>
<organism evidence="1 2">
    <name type="scientific">Erpetoichthys calabaricus</name>
    <name type="common">Rope fish</name>
    <name type="synonym">Calamoichthys calabaricus</name>
    <dbReference type="NCBI Taxonomy" id="27687"/>
    <lineage>
        <taxon>Eukaryota</taxon>
        <taxon>Metazoa</taxon>
        <taxon>Chordata</taxon>
        <taxon>Craniata</taxon>
        <taxon>Vertebrata</taxon>
        <taxon>Euteleostomi</taxon>
        <taxon>Actinopterygii</taxon>
        <taxon>Polypteriformes</taxon>
        <taxon>Polypteridae</taxon>
        <taxon>Erpetoichthys</taxon>
    </lineage>
</organism>
<dbReference type="AlphaFoldDB" id="A0A8C4TNT1"/>
<evidence type="ECO:0000313" key="2">
    <source>
        <dbReference type="Proteomes" id="UP000694620"/>
    </source>
</evidence>
<proteinExistence type="predicted"/>
<protein>
    <submittedName>
        <fullName evidence="1">Uncharacterized protein</fullName>
    </submittedName>
</protein>
<reference evidence="1" key="1">
    <citation type="submission" date="2021-06" db="EMBL/GenBank/DDBJ databases">
        <authorList>
            <consortium name="Wellcome Sanger Institute Data Sharing"/>
        </authorList>
    </citation>
    <scope>NUCLEOTIDE SEQUENCE [LARGE SCALE GENOMIC DNA]</scope>
</reference>
<reference evidence="1" key="3">
    <citation type="submission" date="2025-09" db="UniProtKB">
        <authorList>
            <consortium name="Ensembl"/>
        </authorList>
    </citation>
    <scope>IDENTIFICATION</scope>
</reference>
<evidence type="ECO:0000313" key="1">
    <source>
        <dbReference type="Ensembl" id="ENSECRP00000033938.1"/>
    </source>
</evidence>
<reference evidence="1" key="2">
    <citation type="submission" date="2025-08" db="UniProtKB">
        <authorList>
            <consortium name="Ensembl"/>
        </authorList>
    </citation>
    <scope>IDENTIFICATION</scope>
</reference>
<keyword evidence="2" id="KW-1185">Reference proteome</keyword>
<name>A0A8C4TNT1_ERPCA</name>
<dbReference type="Ensembl" id="ENSECRT00000034672.1">
    <property type="protein sequence ID" value="ENSECRP00000033938.1"/>
    <property type="gene ID" value="ENSECRG00000022943.1"/>
</dbReference>
<dbReference type="Proteomes" id="UP000694620">
    <property type="component" value="Chromosome 10"/>
</dbReference>
<sequence length="91" mass="9932">GPTQITGEDLDSESSITIRFTSVVMNYFVPFSVPSWLLTNIAVLGVPSEVSTHGCLNVWAQWALAVCTRSIEALMFLMPMYVSALLSKHGP</sequence>